<protein>
    <submittedName>
        <fullName evidence="2">Phasin family protein</fullName>
    </submittedName>
</protein>
<dbReference type="NCBIfam" id="TIGR01841">
    <property type="entry name" value="phasin"/>
    <property type="match status" value="1"/>
</dbReference>
<proteinExistence type="predicted"/>
<dbReference type="AlphaFoldDB" id="A0A1G7SE19"/>
<dbReference type="EMBL" id="FNCJ01000002">
    <property type="protein sequence ID" value="SDG21132.1"/>
    <property type="molecule type" value="Genomic_DNA"/>
</dbReference>
<feature type="domain" description="Phasin" evidence="1">
    <location>
        <begin position="28"/>
        <end position="123"/>
    </location>
</feature>
<accession>A0A1G7SE19</accession>
<name>A0A1G7SE19_9BURK</name>
<evidence type="ECO:0000313" key="2">
    <source>
        <dbReference type="EMBL" id="SDG21132.1"/>
    </source>
</evidence>
<dbReference type="InterPro" id="IPR010127">
    <property type="entry name" value="Phasin_subfam-1"/>
</dbReference>
<sequence length="138" mass="15408">MTTSTHSVIDFSKLMEQVKLPGFDMTSVIETQRKNIEALTAANQLAYEGMQALVKKQAEMFNERVQEIQAEVQKASSGNPVEGLSQRADFVQQTFQKIFDDMRELAEMAQKAQTETLAAISQRAAQDVKEAKTAAKHK</sequence>
<dbReference type="OrthoDB" id="8964077at2"/>
<evidence type="ECO:0000313" key="3">
    <source>
        <dbReference type="Proteomes" id="UP000199706"/>
    </source>
</evidence>
<evidence type="ECO:0000259" key="1">
    <source>
        <dbReference type="Pfam" id="PF09361"/>
    </source>
</evidence>
<dbReference type="Proteomes" id="UP000199706">
    <property type="component" value="Unassembled WGS sequence"/>
</dbReference>
<organism evidence="2 3">
    <name type="scientific">Paraburkholderia phenazinium</name>
    <dbReference type="NCBI Taxonomy" id="60549"/>
    <lineage>
        <taxon>Bacteria</taxon>
        <taxon>Pseudomonadati</taxon>
        <taxon>Pseudomonadota</taxon>
        <taxon>Betaproteobacteria</taxon>
        <taxon>Burkholderiales</taxon>
        <taxon>Burkholderiaceae</taxon>
        <taxon>Paraburkholderia</taxon>
    </lineage>
</organism>
<reference evidence="2 3" key="1">
    <citation type="submission" date="2016-10" db="EMBL/GenBank/DDBJ databases">
        <authorList>
            <person name="de Groot N.N."/>
        </authorList>
    </citation>
    <scope>NUCLEOTIDE SEQUENCE [LARGE SCALE GENOMIC DNA]</scope>
    <source>
        <strain evidence="2 3">LMG 2247</strain>
    </source>
</reference>
<dbReference type="RefSeq" id="WP_090682610.1">
    <property type="nucleotide sequence ID" value="NZ_CADERL010000002.1"/>
</dbReference>
<dbReference type="InterPro" id="IPR018968">
    <property type="entry name" value="Phasin"/>
</dbReference>
<gene>
    <name evidence="2" type="ORF">SAMN05216466_102482</name>
</gene>
<dbReference type="Pfam" id="PF09361">
    <property type="entry name" value="Phasin_2"/>
    <property type="match status" value="1"/>
</dbReference>